<dbReference type="OMA" id="WIIRYLR"/>
<evidence type="ECO:0000256" key="1">
    <source>
        <dbReference type="ARBA" id="ARBA00005521"/>
    </source>
</evidence>
<protein>
    <recommendedName>
        <fullName evidence="2">Oxidant-induced cell-cycle arrest protein 5</fullName>
    </recommendedName>
</protein>
<comment type="caution">
    <text evidence="4">The sequence shown here is derived from an EMBL/GenBank/DDBJ whole genome shotgun (WGS) entry which is preliminary data.</text>
</comment>
<dbReference type="PANTHER" id="PTHR22957">
    <property type="entry name" value="TBC1 DOMAIN FAMILY MEMBER GTPASE-ACTIVATING PROTEIN"/>
    <property type="match status" value="1"/>
</dbReference>
<keyword evidence="5" id="KW-1185">Reference proteome</keyword>
<sequence length="450" mass="52741">MPTCFTRTLIWKSCLITDTLKINNWGSKLYDQRVIFHQLVNRKDMKVPWEKLEHDSIYFKSDDVIRKPSMIKSKNKSLKNSLNRVHTNEDPLSGNTEHHQEDEDIELLQSIILDAERLFGDPSIQVKRQLIQILYVFSKLNGSYKQGYHETLALIFINLRNESVQIPQTNTFSEDDLKILSLYDMRYLSHDAFSIFNKFMSQSGVITNFYESEQSLWKSIEKFNMYLMKIDQFIHYTLQTKLKLESQLWIIRYLRMLLLRELGDDLETTILLWDKLVATQVSSTHSGSNLAAIPDLLNFMIIQLLLQKKTDIISSDFSECLSLLLHYPINFKTPIARNEFVKRLYKDAIKLYERRHDDLKLYEYGIRLNNRYNPNLRVLLNYTGGDRSSSESVNSSRAASPAPSIKQQHPQQHSAALPNNTRSESSKFEKTRLEMRLKKKVQSMINNPQK</sequence>
<dbReference type="HOGENOM" id="CLU_042943_0_0_1"/>
<name>M3K0M8_CANMX</name>
<feature type="compositionally biased region" description="Polar residues" evidence="3">
    <location>
        <begin position="405"/>
        <end position="423"/>
    </location>
</feature>
<dbReference type="EMBL" id="AOGT01000940">
    <property type="protein sequence ID" value="EMG48855.1"/>
    <property type="molecule type" value="Genomic_DNA"/>
</dbReference>
<dbReference type="STRING" id="1245528.M3K0M8"/>
<gene>
    <name evidence="4" type="ORF">G210_0501</name>
</gene>
<evidence type="ECO:0000313" key="5">
    <source>
        <dbReference type="Proteomes" id="UP000011777"/>
    </source>
</evidence>
<dbReference type="Proteomes" id="UP000011777">
    <property type="component" value="Unassembled WGS sequence"/>
</dbReference>
<dbReference type="GO" id="GO:0005096">
    <property type="term" value="F:GTPase activator activity"/>
    <property type="evidence" value="ECO:0007669"/>
    <property type="project" value="TreeGrafter"/>
</dbReference>
<feature type="region of interest" description="Disordered" evidence="3">
    <location>
        <begin position="76"/>
        <end position="99"/>
    </location>
</feature>
<dbReference type="GO" id="GO:0006886">
    <property type="term" value="P:intracellular protein transport"/>
    <property type="evidence" value="ECO:0007669"/>
    <property type="project" value="TreeGrafter"/>
</dbReference>
<dbReference type="eggNOG" id="KOG1091">
    <property type="taxonomic scope" value="Eukaryota"/>
</dbReference>
<comment type="similarity">
    <text evidence="1">Belongs to the OCA5 family.</text>
</comment>
<evidence type="ECO:0000256" key="2">
    <source>
        <dbReference type="ARBA" id="ARBA00019144"/>
    </source>
</evidence>
<dbReference type="PANTHER" id="PTHR22957:SF27">
    <property type="entry name" value="TBC1 DOMAIN FAMILY MEMBER 13"/>
    <property type="match status" value="1"/>
</dbReference>
<evidence type="ECO:0000256" key="3">
    <source>
        <dbReference type="SAM" id="MobiDB-lite"/>
    </source>
</evidence>
<dbReference type="OrthoDB" id="27140at2759"/>
<reference evidence="4 5" key="1">
    <citation type="submission" date="2013-02" db="EMBL/GenBank/DDBJ databases">
        <title>Genome sequence of Candida maltosa Xu316, a potential industrial strain for xylitol and ethanol production.</title>
        <authorList>
            <person name="Yu J."/>
            <person name="Wang Q."/>
            <person name="Geng X."/>
            <person name="Bao W."/>
            <person name="He P."/>
            <person name="Cai J."/>
        </authorList>
    </citation>
    <scope>NUCLEOTIDE SEQUENCE [LARGE SCALE GENOMIC DNA]</scope>
    <source>
        <strain evidence="5">Xu316</strain>
    </source>
</reference>
<accession>M3K0M8</accession>
<feature type="region of interest" description="Disordered" evidence="3">
    <location>
        <begin position="386"/>
        <end position="450"/>
    </location>
</feature>
<dbReference type="AlphaFoldDB" id="M3K0M8"/>
<proteinExistence type="inferred from homology"/>
<dbReference type="Gene3D" id="1.10.472.80">
    <property type="entry name" value="Ypt/Rab-GAP domain of gyp1p, domain 3"/>
    <property type="match status" value="1"/>
</dbReference>
<feature type="compositionally biased region" description="Basic and acidic residues" evidence="3">
    <location>
        <begin position="424"/>
        <end position="436"/>
    </location>
</feature>
<feature type="compositionally biased region" description="Low complexity" evidence="3">
    <location>
        <begin position="390"/>
        <end position="400"/>
    </location>
</feature>
<evidence type="ECO:0000313" key="4">
    <source>
        <dbReference type="EMBL" id="EMG48855.1"/>
    </source>
</evidence>
<dbReference type="InterPro" id="IPR035969">
    <property type="entry name" value="Rab-GAP_TBC_sf"/>
</dbReference>
<dbReference type="SUPFAM" id="SSF47923">
    <property type="entry name" value="Ypt/Rab-GAP domain of gyp1p"/>
    <property type="match status" value="2"/>
</dbReference>
<organism evidence="4 5">
    <name type="scientific">Candida maltosa (strain Xu316)</name>
    <name type="common">Yeast</name>
    <dbReference type="NCBI Taxonomy" id="1245528"/>
    <lineage>
        <taxon>Eukaryota</taxon>
        <taxon>Fungi</taxon>
        <taxon>Dikarya</taxon>
        <taxon>Ascomycota</taxon>
        <taxon>Saccharomycotina</taxon>
        <taxon>Pichiomycetes</taxon>
        <taxon>Debaryomycetaceae</taxon>
        <taxon>Candida/Lodderomyces clade</taxon>
        <taxon>Candida</taxon>
    </lineage>
</organism>